<dbReference type="SUPFAM" id="SSF51735">
    <property type="entry name" value="NAD(P)-binding Rossmann-fold domains"/>
    <property type="match status" value="1"/>
</dbReference>
<proteinExistence type="predicted"/>
<organism evidence="2 3">
    <name type="scientific">Actinoallomurus iriomotensis</name>
    <dbReference type="NCBI Taxonomy" id="478107"/>
    <lineage>
        <taxon>Bacteria</taxon>
        <taxon>Bacillati</taxon>
        <taxon>Actinomycetota</taxon>
        <taxon>Actinomycetes</taxon>
        <taxon>Streptosporangiales</taxon>
        <taxon>Thermomonosporaceae</taxon>
        <taxon>Actinoallomurus</taxon>
    </lineage>
</organism>
<feature type="domain" description="NAD(P)-binding" evidence="1">
    <location>
        <begin position="23"/>
        <end position="204"/>
    </location>
</feature>
<evidence type="ECO:0000313" key="3">
    <source>
        <dbReference type="Proteomes" id="UP001165135"/>
    </source>
</evidence>
<dbReference type="InterPro" id="IPR051606">
    <property type="entry name" value="Polyketide_Oxido-like"/>
</dbReference>
<evidence type="ECO:0000259" key="1">
    <source>
        <dbReference type="Pfam" id="PF13460"/>
    </source>
</evidence>
<dbReference type="Proteomes" id="UP001165135">
    <property type="component" value="Unassembled WGS sequence"/>
</dbReference>
<gene>
    <name evidence="2" type="ORF">Airi01_080340</name>
</gene>
<dbReference type="AlphaFoldDB" id="A0A9W6RT92"/>
<protein>
    <recommendedName>
        <fullName evidence="1">NAD(P)-binding domain-containing protein</fullName>
    </recommendedName>
</protein>
<sequence>MDTVTSLTKNVQGGDTMRILLIGATGMIGSRIATEARGRGHTVTGVTRSGADGTTAGDASDASAVAALAAGHDAVVLAITPGEDGMIGTGRAVFEALRTAGVRRLVVVGGAGSLEVAPGARLVDAPNFPPAWKEGALAQAALLDLLREEAGDLDWTYVSPAAEIAPGERTGNHRRGGDELLTDAEGRSRISAEDYADGLVTELEKGEAIRRRITFAY</sequence>
<dbReference type="EMBL" id="BSTJ01000012">
    <property type="protein sequence ID" value="GLY79767.1"/>
    <property type="molecule type" value="Genomic_DNA"/>
</dbReference>
<dbReference type="Pfam" id="PF13460">
    <property type="entry name" value="NAD_binding_10"/>
    <property type="match status" value="1"/>
</dbReference>
<dbReference type="PANTHER" id="PTHR43355:SF2">
    <property type="entry name" value="FLAVIN REDUCTASE (NADPH)"/>
    <property type="match status" value="1"/>
</dbReference>
<evidence type="ECO:0000313" key="2">
    <source>
        <dbReference type="EMBL" id="GLY79767.1"/>
    </source>
</evidence>
<comment type="caution">
    <text evidence="2">The sequence shown here is derived from an EMBL/GenBank/DDBJ whole genome shotgun (WGS) entry which is preliminary data.</text>
</comment>
<dbReference type="InterPro" id="IPR036291">
    <property type="entry name" value="NAD(P)-bd_dom_sf"/>
</dbReference>
<reference evidence="2" key="1">
    <citation type="submission" date="2023-03" db="EMBL/GenBank/DDBJ databases">
        <title>Actinoallomurus iriomotensis NBRC 103681.</title>
        <authorList>
            <person name="Ichikawa N."/>
            <person name="Sato H."/>
            <person name="Tonouchi N."/>
        </authorList>
    </citation>
    <scope>NUCLEOTIDE SEQUENCE</scope>
    <source>
        <strain evidence="2">NBRC 103681</strain>
    </source>
</reference>
<dbReference type="GO" id="GO:0016646">
    <property type="term" value="F:oxidoreductase activity, acting on the CH-NH group of donors, NAD or NADP as acceptor"/>
    <property type="evidence" value="ECO:0007669"/>
    <property type="project" value="TreeGrafter"/>
</dbReference>
<dbReference type="InterPro" id="IPR016040">
    <property type="entry name" value="NAD(P)-bd_dom"/>
</dbReference>
<accession>A0A9W6RT92</accession>
<name>A0A9W6RT92_9ACTN</name>
<dbReference type="PANTHER" id="PTHR43355">
    <property type="entry name" value="FLAVIN REDUCTASE (NADPH)"/>
    <property type="match status" value="1"/>
</dbReference>
<dbReference type="Gene3D" id="3.40.50.720">
    <property type="entry name" value="NAD(P)-binding Rossmann-like Domain"/>
    <property type="match status" value="1"/>
</dbReference>